<dbReference type="GO" id="GO:0005886">
    <property type="term" value="C:plasma membrane"/>
    <property type="evidence" value="ECO:0007669"/>
    <property type="project" value="UniProtKB-SubCell"/>
</dbReference>
<keyword evidence="12" id="KW-1185">Reference proteome</keyword>
<evidence type="ECO:0000256" key="6">
    <source>
        <dbReference type="ARBA" id="ARBA00023136"/>
    </source>
</evidence>
<evidence type="ECO:0000313" key="10">
    <source>
        <dbReference type="EMBL" id="USS00925.1"/>
    </source>
</evidence>
<name>A0A9N7PJ41_CLOSE</name>
<dbReference type="EMBL" id="CP099799">
    <property type="protein sequence ID" value="USS00925.1"/>
    <property type="molecule type" value="Genomic_DNA"/>
</dbReference>
<keyword evidence="6 7" id="KW-0472">Membrane</keyword>
<dbReference type="GeneID" id="303560566"/>
<reference evidence="10" key="2">
    <citation type="submission" date="2022-06" db="EMBL/GenBank/DDBJ databases">
        <authorList>
            <person name="Holder M.E."/>
            <person name="Ajami N.J."/>
            <person name="Petrosino J.F."/>
        </authorList>
    </citation>
    <scope>NUCLEOTIDE SEQUENCE</scope>
    <source>
        <strain evidence="10">RMA 8861</strain>
    </source>
</reference>
<feature type="transmembrane region" description="Helical" evidence="7">
    <location>
        <begin position="164"/>
        <end position="189"/>
    </location>
</feature>
<dbReference type="PROSITE" id="PS50928">
    <property type="entry name" value="ABC_TM1"/>
    <property type="match status" value="1"/>
</dbReference>
<evidence type="ECO:0000256" key="5">
    <source>
        <dbReference type="ARBA" id="ARBA00022989"/>
    </source>
</evidence>
<feature type="transmembrane region" description="Helical" evidence="7">
    <location>
        <begin position="12"/>
        <end position="35"/>
    </location>
</feature>
<reference evidence="9 11" key="1">
    <citation type="submission" date="2017-09" db="EMBL/GenBank/DDBJ databases">
        <authorList>
            <person name="Thomas P."/>
            <person name="Seyboldt C."/>
        </authorList>
    </citation>
    <scope>NUCLEOTIDE SEQUENCE [LARGE SCALE GENOMIC DNA]</scope>
    <source>
        <strain evidence="9 11">DSM 7534</strain>
    </source>
</reference>
<evidence type="ECO:0000256" key="3">
    <source>
        <dbReference type="ARBA" id="ARBA00022475"/>
    </source>
</evidence>
<evidence type="ECO:0000313" key="9">
    <source>
        <dbReference type="EMBL" id="AYE34335.1"/>
    </source>
</evidence>
<dbReference type="PANTHER" id="PTHR30151:SF0">
    <property type="entry name" value="ABC TRANSPORTER PERMEASE PROTEIN MJ0413-RELATED"/>
    <property type="match status" value="1"/>
</dbReference>
<feature type="transmembrane region" description="Helical" evidence="7">
    <location>
        <begin position="93"/>
        <end position="118"/>
    </location>
</feature>
<evidence type="ECO:0000313" key="12">
    <source>
        <dbReference type="Proteomes" id="UP001055437"/>
    </source>
</evidence>
<evidence type="ECO:0000256" key="2">
    <source>
        <dbReference type="ARBA" id="ARBA00022448"/>
    </source>
</evidence>
<dbReference type="GO" id="GO:0055085">
    <property type="term" value="P:transmembrane transport"/>
    <property type="evidence" value="ECO:0007669"/>
    <property type="project" value="InterPro"/>
</dbReference>
<accession>A0A9N7PJ41</accession>
<dbReference type="InterPro" id="IPR000515">
    <property type="entry name" value="MetI-like"/>
</dbReference>
<evidence type="ECO:0000256" key="7">
    <source>
        <dbReference type="RuleBase" id="RU363032"/>
    </source>
</evidence>
<dbReference type="InterPro" id="IPR035906">
    <property type="entry name" value="MetI-like_sf"/>
</dbReference>
<sequence length="253" mass="28861">MRKSLLKDNKYMFISIIILLILWQMGAVAVNNQLLFPSLDRITDELHRIILNKDFINLIFASLLRCLISFIISIILAIILGTLSYINKFIYNFLYPIFSVIKSIPTMAFIVLALIWISKDYAPIMIGGLISIPIYYEVVLNSLLGIDENIIEMCEVYRVKNKDIIISIYLPTIIFGLINVFSSSLSLIFKVVISGEIYSQPKYGIGAIIQMEKMQLNTVAVIAWIIIISIITILFDKVIKKLSSRCIKWNKGI</sequence>
<evidence type="ECO:0000256" key="4">
    <source>
        <dbReference type="ARBA" id="ARBA00022692"/>
    </source>
</evidence>
<evidence type="ECO:0000256" key="1">
    <source>
        <dbReference type="ARBA" id="ARBA00004651"/>
    </source>
</evidence>
<dbReference type="PANTHER" id="PTHR30151">
    <property type="entry name" value="ALKANE SULFONATE ABC TRANSPORTER-RELATED, MEMBRANE SUBUNIT"/>
    <property type="match status" value="1"/>
</dbReference>
<comment type="similarity">
    <text evidence="7">Belongs to the binding-protein-dependent transport system permease family.</text>
</comment>
<dbReference type="EMBL" id="CP023671">
    <property type="protein sequence ID" value="AYE34335.1"/>
    <property type="molecule type" value="Genomic_DNA"/>
</dbReference>
<keyword evidence="4 7" id="KW-0812">Transmembrane</keyword>
<keyword evidence="5 7" id="KW-1133">Transmembrane helix</keyword>
<keyword evidence="3" id="KW-1003">Cell membrane</keyword>
<evidence type="ECO:0000313" key="11">
    <source>
        <dbReference type="Proteomes" id="UP000280586"/>
    </source>
</evidence>
<proteinExistence type="inferred from homology"/>
<dbReference type="Pfam" id="PF00528">
    <property type="entry name" value="BPD_transp_1"/>
    <property type="match status" value="1"/>
</dbReference>
<evidence type="ECO:0000259" key="8">
    <source>
        <dbReference type="PROSITE" id="PS50928"/>
    </source>
</evidence>
<dbReference type="Proteomes" id="UP001055437">
    <property type="component" value="Chromosome"/>
</dbReference>
<dbReference type="Proteomes" id="UP000280586">
    <property type="component" value="Chromosome"/>
</dbReference>
<dbReference type="KEGG" id="csep:CP523_07745"/>
<feature type="transmembrane region" description="Helical" evidence="7">
    <location>
        <begin position="55"/>
        <end position="81"/>
    </location>
</feature>
<feature type="domain" description="ABC transmembrane type-1" evidence="8">
    <location>
        <begin position="59"/>
        <end position="239"/>
    </location>
</feature>
<dbReference type="AlphaFoldDB" id="A0A9N7PJ41"/>
<dbReference type="Gene3D" id="1.10.3720.10">
    <property type="entry name" value="MetI-like"/>
    <property type="match status" value="1"/>
</dbReference>
<comment type="subcellular location">
    <subcellularLocation>
        <location evidence="1 7">Cell membrane</location>
        <topology evidence="1 7">Multi-pass membrane protein</topology>
    </subcellularLocation>
</comment>
<dbReference type="SUPFAM" id="SSF161098">
    <property type="entry name" value="MetI-like"/>
    <property type="match status" value="1"/>
</dbReference>
<dbReference type="RefSeq" id="WP_120140751.1">
    <property type="nucleotide sequence ID" value="NZ_CP023671.1"/>
</dbReference>
<organism evidence="9 11">
    <name type="scientific">Clostridium septicum</name>
    <dbReference type="NCBI Taxonomy" id="1504"/>
    <lineage>
        <taxon>Bacteria</taxon>
        <taxon>Bacillati</taxon>
        <taxon>Bacillota</taxon>
        <taxon>Clostridia</taxon>
        <taxon>Eubacteriales</taxon>
        <taxon>Clostridiaceae</taxon>
        <taxon>Clostridium</taxon>
    </lineage>
</organism>
<protein>
    <submittedName>
        <fullName evidence="9 10">ABC transporter permease</fullName>
    </submittedName>
</protein>
<gene>
    <name evidence="9" type="ORF">CP523_07745</name>
    <name evidence="10" type="ORF">NH397_00085</name>
</gene>
<feature type="transmembrane region" description="Helical" evidence="7">
    <location>
        <begin position="124"/>
        <end position="144"/>
    </location>
</feature>
<feature type="transmembrane region" description="Helical" evidence="7">
    <location>
        <begin position="216"/>
        <end position="235"/>
    </location>
</feature>
<keyword evidence="2 7" id="KW-0813">Transport</keyword>